<dbReference type="InterPro" id="IPR005273">
    <property type="entry name" value="Ura-DNA_glyco_family4"/>
</dbReference>
<dbReference type="PANTHER" id="PTHR33693:SF1">
    <property type="entry name" value="TYPE-4 URACIL-DNA GLYCOSYLASE"/>
    <property type="match status" value="1"/>
</dbReference>
<evidence type="ECO:0000256" key="9">
    <source>
        <dbReference type="ARBA" id="ARBA00023004"/>
    </source>
</evidence>
<dbReference type="EC" id="3.2.2.27" evidence="3"/>
<accession>E6SM60</accession>
<dbReference type="GO" id="GO:0004844">
    <property type="term" value="F:uracil DNA N-glycosylase activity"/>
    <property type="evidence" value="ECO:0007669"/>
    <property type="project" value="UniProtKB-EC"/>
</dbReference>
<dbReference type="KEGG" id="tmr:Tmar_0265"/>
<keyword evidence="10" id="KW-0411">Iron-sulfur</keyword>
<evidence type="ECO:0000256" key="4">
    <source>
        <dbReference type="ARBA" id="ARBA00019403"/>
    </source>
</evidence>
<dbReference type="NCBIfam" id="TIGR00758">
    <property type="entry name" value="UDG_fam4"/>
    <property type="match status" value="1"/>
</dbReference>
<name>E6SM60_THEM7</name>
<dbReference type="InterPro" id="IPR036895">
    <property type="entry name" value="Uracil-DNA_glycosylase-like_sf"/>
</dbReference>
<dbReference type="AlphaFoldDB" id="E6SM60"/>
<dbReference type="SMART" id="SM00987">
    <property type="entry name" value="UreE_C"/>
    <property type="match status" value="1"/>
</dbReference>
<dbReference type="InterPro" id="IPR005122">
    <property type="entry name" value="Uracil-DNA_glycosylase-like"/>
</dbReference>
<dbReference type="GO" id="GO:0051539">
    <property type="term" value="F:4 iron, 4 sulfur cluster binding"/>
    <property type="evidence" value="ECO:0007669"/>
    <property type="project" value="UniProtKB-KW"/>
</dbReference>
<dbReference type="SUPFAM" id="SSF52141">
    <property type="entry name" value="Uracil-DNA glycosylase-like"/>
    <property type="match status" value="1"/>
</dbReference>
<proteinExistence type="inferred from homology"/>
<keyword evidence="9" id="KW-0408">Iron</keyword>
<dbReference type="HOGENOM" id="CLU_044815_1_3_9"/>
<dbReference type="Pfam" id="PF03167">
    <property type="entry name" value="UDG"/>
    <property type="match status" value="1"/>
</dbReference>
<organism evidence="14 15">
    <name type="scientific">Thermaerobacter marianensis (strain ATCC 700841 / DSM 12885 / JCM 10246 / 7p75a)</name>
    <dbReference type="NCBI Taxonomy" id="644966"/>
    <lineage>
        <taxon>Bacteria</taxon>
        <taxon>Bacillati</taxon>
        <taxon>Bacillota</taxon>
        <taxon>Clostridia</taxon>
        <taxon>Eubacteriales</taxon>
        <taxon>Clostridiales Family XVII. Incertae Sedis</taxon>
        <taxon>Thermaerobacter</taxon>
    </lineage>
</organism>
<dbReference type="CDD" id="cd10030">
    <property type="entry name" value="UDG-F4_TTUDGA_SPO1dp_like"/>
    <property type="match status" value="1"/>
</dbReference>
<evidence type="ECO:0000259" key="13">
    <source>
        <dbReference type="SMART" id="SM00986"/>
    </source>
</evidence>
<feature type="compositionally biased region" description="Low complexity" evidence="12">
    <location>
        <begin position="218"/>
        <end position="233"/>
    </location>
</feature>
<feature type="domain" description="Uracil-DNA glycosylase-like" evidence="13">
    <location>
        <begin position="38"/>
        <end position="185"/>
    </location>
</feature>
<evidence type="ECO:0000256" key="5">
    <source>
        <dbReference type="ARBA" id="ARBA00022485"/>
    </source>
</evidence>
<feature type="compositionally biased region" description="Low complexity" evidence="12">
    <location>
        <begin position="254"/>
        <end position="276"/>
    </location>
</feature>
<feature type="region of interest" description="Disordered" evidence="12">
    <location>
        <begin position="254"/>
        <end position="333"/>
    </location>
</feature>
<evidence type="ECO:0000256" key="1">
    <source>
        <dbReference type="ARBA" id="ARBA00001400"/>
    </source>
</evidence>
<evidence type="ECO:0000256" key="8">
    <source>
        <dbReference type="ARBA" id="ARBA00022801"/>
    </source>
</evidence>
<protein>
    <recommendedName>
        <fullName evidence="4">Type-4 uracil-DNA glycosylase</fullName>
        <ecNumber evidence="3">3.2.2.27</ecNumber>
    </recommendedName>
</protein>
<dbReference type="Proteomes" id="UP000008915">
    <property type="component" value="Chromosome"/>
</dbReference>
<dbReference type="InterPro" id="IPR051536">
    <property type="entry name" value="UDG_Type-4/5"/>
</dbReference>
<dbReference type="GO" id="GO:0046872">
    <property type="term" value="F:metal ion binding"/>
    <property type="evidence" value="ECO:0007669"/>
    <property type="project" value="UniProtKB-KW"/>
</dbReference>
<dbReference type="EMBL" id="CP002344">
    <property type="protein sequence ID" value="ADU50390.1"/>
    <property type="molecule type" value="Genomic_DNA"/>
</dbReference>
<keyword evidence="5" id="KW-0004">4Fe-4S</keyword>
<gene>
    <name evidence="14" type="ordered locus">Tmar_0265</name>
</gene>
<comment type="catalytic activity">
    <reaction evidence="1">
        <text>Hydrolyzes single-stranded DNA or mismatched double-stranded DNA and polynucleotides, releasing free uracil.</text>
        <dbReference type="EC" id="3.2.2.27"/>
    </reaction>
</comment>
<dbReference type="Gene3D" id="3.40.470.10">
    <property type="entry name" value="Uracil-DNA glycosylase-like domain"/>
    <property type="match status" value="1"/>
</dbReference>
<keyword evidence="8" id="KW-0378">Hydrolase</keyword>
<dbReference type="RefSeq" id="WP_013494695.1">
    <property type="nucleotide sequence ID" value="NC_014831.1"/>
</dbReference>
<evidence type="ECO:0000256" key="2">
    <source>
        <dbReference type="ARBA" id="ARBA00006521"/>
    </source>
</evidence>
<evidence type="ECO:0000256" key="6">
    <source>
        <dbReference type="ARBA" id="ARBA00022723"/>
    </source>
</evidence>
<reference evidence="14 15" key="1">
    <citation type="journal article" date="2010" name="Stand. Genomic Sci.">
        <title>Complete genome sequence of Thermaerobacter marianensis type strain (7p75a).</title>
        <authorList>
            <person name="Han C."/>
            <person name="Gu W."/>
            <person name="Zhang X."/>
            <person name="Lapidus A."/>
            <person name="Nolan M."/>
            <person name="Copeland A."/>
            <person name="Lucas S."/>
            <person name="Del Rio T.G."/>
            <person name="Tice H."/>
            <person name="Cheng J.F."/>
            <person name="Tapia R."/>
            <person name="Goodwin L."/>
            <person name="Pitluck S."/>
            <person name="Pagani I."/>
            <person name="Ivanova N."/>
            <person name="Mavromatis K."/>
            <person name="Mikhailova N."/>
            <person name="Pati A."/>
            <person name="Chen A."/>
            <person name="Palaniappan K."/>
            <person name="Land M."/>
            <person name="Hauser L."/>
            <person name="Chang Y.J."/>
            <person name="Jeffries C.D."/>
            <person name="Schneider S."/>
            <person name="Rohde M."/>
            <person name="Goker M."/>
            <person name="Pukall R."/>
            <person name="Woyke T."/>
            <person name="Bristow J."/>
            <person name="Eisen J.A."/>
            <person name="Markowitz V."/>
            <person name="Hugenholtz P."/>
            <person name="Kyrpides N.C."/>
            <person name="Klenk H.P."/>
            <person name="Detter J.C."/>
        </authorList>
    </citation>
    <scope>NUCLEOTIDE SEQUENCE [LARGE SCALE GENOMIC DNA]</scope>
    <source>
        <strain evidence="15">ATCC 700841 / DSM 12885 / JCM 10246 / 7p75a</strain>
    </source>
</reference>
<keyword evidence="7" id="KW-0227">DNA damage</keyword>
<reference evidence="15" key="2">
    <citation type="journal article" date="2010" name="Stand. Genomic Sci.">
        <title>Complete genome sequence of Thermaerobacter marianensis type strain (7p75aT).</title>
        <authorList>
            <person name="Han C."/>
            <person name="Gu W."/>
            <person name="Zhang X."/>
            <person name="Lapidus A."/>
            <person name="Nolan M."/>
            <person name="Copeland A."/>
            <person name="Lucas S."/>
            <person name="Glavina Del Rio T."/>
            <person name="Tice H."/>
            <person name="Cheng J."/>
            <person name="Tapia R."/>
            <person name="Goodwin L."/>
            <person name="Pitluck S."/>
            <person name="Pagani I."/>
            <person name="Ivanova N."/>
            <person name="Mavromatis K."/>
            <person name="Mikhailova N."/>
            <person name="Pati A."/>
            <person name="Chen A."/>
            <person name="Palaniappan K."/>
            <person name="Land M."/>
            <person name="Hauser L."/>
            <person name="Chang Y."/>
            <person name="Jeffries C."/>
            <person name="Schneider S."/>
            <person name="Rohde M."/>
            <person name="Goker M."/>
            <person name="Pukall R."/>
            <person name="Woyke T."/>
            <person name="Bristow J."/>
            <person name="Eisen J."/>
            <person name="Markowitz V."/>
            <person name="Hugenholtz P."/>
            <person name="Kyrpides N."/>
            <person name="Klenk H."/>
            <person name="Detter J."/>
        </authorList>
    </citation>
    <scope>NUCLEOTIDE SEQUENCE [LARGE SCALE GENOMIC DNA]</scope>
    <source>
        <strain evidence="15">ATCC 700841 / DSM 12885 / JCM 10246 / 7p75a</strain>
    </source>
</reference>
<keyword evidence="15" id="KW-1185">Reference proteome</keyword>
<feature type="region of interest" description="Disordered" evidence="12">
    <location>
        <begin position="202"/>
        <end position="242"/>
    </location>
</feature>
<comment type="similarity">
    <text evidence="2">Belongs to the uracil-DNA glycosylase (UDG) superfamily. Type 4 (UDGa) family.</text>
</comment>
<evidence type="ECO:0000313" key="15">
    <source>
        <dbReference type="Proteomes" id="UP000008915"/>
    </source>
</evidence>
<dbReference type="STRING" id="644966.Tmar_0265"/>
<evidence type="ECO:0000313" key="14">
    <source>
        <dbReference type="EMBL" id="ADU50390.1"/>
    </source>
</evidence>
<dbReference type="PANTHER" id="PTHR33693">
    <property type="entry name" value="TYPE-5 URACIL-DNA GLYCOSYLASE"/>
    <property type="match status" value="1"/>
</dbReference>
<dbReference type="SMART" id="SM00986">
    <property type="entry name" value="UDG"/>
    <property type="match status" value="1"/>
</dbReference>
<dbReference type="eggNOG" id="COG1573">
    <property type="taxonomic scope" value="Bacteria"/>
</dbReference>
<evidence type="ECO:0000256" key="3">
    <source>
        <dbReference type="ARBA" id="ARBA00012030"/>
    </source>
</evidence>
<keyword evidence="6" id="KW-0479">Metal-binding</keyword>
<feature type="compositionally biased region" description="Gly residues" evidence="12">
    <location>
        <begin position="277"/>
        <end position="286"/>
    </location>
</feature>
<evidence type="ECO:0000256" key="11">
    <source>
        <dbReference type="ARBA" id="ARBA00023204"/>
    </source>
</evidence>
<dbReference type="GO" id="GO:0006281">
    <property type="term" value="P:DNA repair"/>
    <property type="evidence" value="ECO:0007669"/>
    <property type="project" value="UniProtKB-KW"/>
</dbReference>
<sequence length="333" mass="34816">MARPEAELLRIADMAALEQVVKGCTACRLRAGCRGVVFGDGNPAARLMLIGEGPGADEDRLGRPFVGRAGQLLDRILAACGFDRQRHVYIANVVKCRPPGNRTPTPDERAACLPNLRAQMRLVNPVIVVLLGSTALQALIDPAARITRWRGQWIHRDGVWYMPTYHPAALLRNPSLKRDCWHDFKKVIDKYRELVDPYHVAPHHPPEAAEEPAGGGAPAAAPGGRAVAGEPAAGAGGRGPGAGAAVEARAEAAAAAEPAGVEPAPATPAPVERAAPGAGGPGGTGPGEANAAPPGVQLTLFDFDPDGGPVGRRGRHRGRRHAGDLQPWEGGAW</sequence>
<evidence type="ECO:0000256" key="12">
    <source>
        <dbReference type="SAM" id="MobiDB-lite"/>
    </source>
</evidence>
<evidence type="ECO:0000256" key="10">
    <source>
        <dbReference type="ARBA" id="ARBA00023014"/>
    </source>
</evidence>
<keyword evidence="11" id="KW-0234">DNA repair</keyword>
<evidence type="ECO:0000256" key="7">
    <source>
        <dbReference type="ARBA" id="ARBA00022763"/>
    </source>
</evidence>